<sequence length="39" mass="4455">MDLTIGGYQGGIKMKRTLLETEGIDFDETGHVKTKNFFY</sequence>
<evidence type="ECO:0000313" key="1">
    <source>
        <dbReference type="EMBL" id="GAI58846.1"/>
    </source>
</evidence>
<dbReference type="Gene3D" id="1.10.10.10">
    <property type="entry name" value="Winged helix-like DNA-binding domain superfamily/Winged helix DNA-binding domain"/>
    <property type="match status" value="1"/>
</dbReference>
<dbReference type="AlphaFoldDB" id="X1QVM1"/>
<dbReference type="InterPro" id="IPR036388">
    <property type="entry name" value="WH-like_DNA-bd_sf"/>
</dbReference>
<name>X1QVM1_9ZZZZ</name>
<gene>
    <name evidence="1" type="ORF">S06H3_53993</name>
</gene>
<organism evidence="1">
    <name type="scientific">marine sediment metagenome</name>
    <dbReference type="NCBI Taxonomy" id="412755"/>
    <lineage>
        <taxon>unclassified sequences</taxon>
        <taxon>metagenomes</taxon>
        <taxon>ecological metagenomes</taxon>
    </lineage>
</organism>
<protein>
    <submittedName>
        <fullName evidence="1">Uncharacterized protein</fullName>
    </submittedName>
</protein>
<accession>X1QVM1</accession>
<dbReference type="EMBL" id="BARV01034483">
    <property type="protein sequence ID" value="GAI58846.1"/>
    <property type="molecule type" value="Genomic_DNA"/>
</dbReference>
<reference evidence="1" key="1">
    <citation type="journal article" date="2014" name="Front. Microbiol.">
        <title>High frequency of phylogenetically diverse reductive dehalogenase-homologous genes in deep subseafloor sedimentary metagenomes.</title>
        <authorList>
            <person name="Kawai M."/>
            <person name="Futagami T."/>
            <person name="Toyoda A."/>
            <person name="Takaki Y."/>
            <person name="Nishi S."/>
            <person name="Hori S."/>
            <person name="Arai W."/>
            <person name="Tsubouchi T."/>
            <person name="Morono Y."/>
            <person name="Uchiyama I."/>
            <person name="Ito T."/>
            <person name="Fujiyama A."/>
            <person name="Inagaki F."/>
            <person name="Takami H."/>
        </authorList>
    </citation>
    <scope>NUCLEOTIDE SEQUENCE</scope>
    <source>
        <strain evidence="1">Expedition CK06-06</strain>
    </source>
</reference>
<proteinExistence type="predicted"/>
<comment type="caution">
    <text evidence="1">The sequence shown here is derived from an EMBL/GenBank/DDBJ whole genome shotgun (WGS) entry which is preliminary data.</text>
</comment>